<dbReference type="Proteomes" id="UP001149074">
    <property type="component" value="Unassembled WGS sequence"/>
</dbReference>
<evidence type="ECO:0000256" key="1">
    <source>
        <dbReference type="SAM" id="SignalP"/>
    </source>
</evidence>
<reference evidence="2" key="1">
    <citation type="submission" date="2022-11" db="EMBL/GenBank/DDBJ databases">
        <authorList>
            <person name="Petersen C."/>
        </authorList>
    </citation>
    <scope>NUCLEOTIDE SEQUENCE</scope>
    <source>
        <strain evidence="2">IBT 30761</strain>
    </source>
</reference>
<proteinExistence type="predicted"/>
<dbReference type="OrthoDB" id="4374592at2759"/>
<evidence type="ECO:0008006" key="4">
    <source>
        <dbReference type="Google" id="ProtNLM"/>
    </source>
</evidence>
<evidence type="ECO:0000313" key="3">
    <source>
        <dbReference type="Proteomes" id="UP001149074"/>
    </source>
</evidence>
<keyword evidence="1" id="KW-0732">Signal</keyword>
<name>A0A9W9KKD7_9EURO</name>
<keyword evidence="3" id="KW-1185">Reference proteome</keyword>
<gene>
    <name evidence="2" type="ORF">N7532_002205</name>
</gene>
<feature type="signal peptide" evidence="1">
    <location>
        <begin position="1"/>
        <end position="16"/>
    </location>
</feature>
<protein>
    <recommendedName>
        <fullName evidence="4">Hydrophobin</fullName>
    </recommendedName>
</protein>
<sequence>MLFALLTLVCCAFVTALPGEHGPEKWGEPKGGNGNGNKIINGGDGGGIDIGIGGGGGGGGGCDPVACDIKCRKLGDQSGYCDDSDRSTGLLGLDILGQTMPHDHDHDHGHNHNHRYCLPYCRMLLLHPTNSTG</sequence>
<dbReference type="GeneID" id="81353678"/>
<dbReference type="RefSeq" id="XP_056477671.1">
    <property type="nucleotide sequence ID" value="XM_056614699.1"/>
</dbReference>
<organism evidence="2 3">
    <name type="scientific">Penicillium argentinense</name>
    <dbReference type="NCBI Taxonomy" id="1131581"/>
    <lineage>
        <taxon>Eukaryota</taxon>
        <taxon>Fungi</taxon>
        <taxon>Dikarya</taxon>
        <taxon>Ascomycota</taxon>
        <taxon>Pezizomycotina</taxon>
        <taxon>Eurotiomycetes</taxon>
        <taxon>Eurotiomycetidae</taxon>
        <taxon>Eurotiales</taxon>
        <taxon>Aspergillaceae</taxon>
        <taxon>Penicillium</taxon>
    </lineage>
</organism>
<reference evidence="2" key="2">
    <citation type="journal article" date="2023" name="IMA Fungus">
        <title>Comparative genomic study of the Penicillium genus elucidates a diverse pangenome and 15 lateral gene transfer events.</title>
        <authorList>
            <person name="Petersen C."/>
            <person name="Sorensen T."/>
            <person name="Nielsen M.R."/>
            <person name="Sondergaard T.E."/>
            <person name="Sorensen J.L."/>
            <person name="Fitzpatrick D.A."/>
            <person name="Frisvad J.C."/>
            <person name="Nielsen K.L."/>
        </authorList>
    </citation>
    <scope>NUCLEOTIDE SEQUENCE</scope>
    <source>
        <strain evidence="2">IBT 30761</strain>
    </source>
</reference>
<dbReference type="EMBL" id="JAPQKI010000003">
    <property type="protein sequence ID" value="KAJ5109560.1"/>
    <property type="molecule type" value="Genomic_DNA"/>
</dbReference>
<comment type="caution">
    <text evidence="2">The sequence shown here is derived from an EMBL/GenBank/DDBJ whole genome shotgun (WGS) entry which is preliminary data.</text>
</comment>
<feature type="chain" id="PRO_5040956946" description="Hydrophobin" evidence="1">
    <location>
        <begin position="17"/>
        <end position="133"/>
    </location>
</feature>
<accession>A0A9W9KKD7</accession>
<evidence type="ECO:0000313" key="2">
    <source>
        <dbReference type="EMBL" id="KAJ5109560.1"/>
    </source>
</evidence>
<dbReference type="AlphaFoldDB" id="A0A9W9KKD7"/>